<accession>A0A4Q7YS18</accession>
<dbReference type="EMBL" id="SHKW01000001">
    <property type="protein sequence ID" value="RZU40318.1"/>
    <property type="molecule type" value="Genomic_DNA"/>
</dbReference>
<keyword evidence="2" id="KW-1185">Reference proteome</keyword>
<gene>
    <name evidence="1" type="ORF">BDD14_1764</name>
</gene>
<comment type="caution">
    <text evidence="1">The sequence shown here is derived from an EMBL/GenBank/DDBJ whole genome shotgun (WGS) entry which is preliminary data.</text>
</comment>
<proteinExistence type="predicted"/>
<dbReference type="AlphaFoldDB" id="A0A4Q7YS18"/>
<organism evidence="1 2">
    <name type="scientific">Edaphobacter modestus</name>
    <dbReference type="NCBI Taxonomy" id="388466"/>
    <lineage>
        <taxon>Bacteria</taxon>
        <taxon>Pseudomonadati</taxon>
        <taxon>Acidobacteriota</taxon>
        <taxon>Terriglobia</taxon>
        <taxon>Terriglobales</taxon>
        <taxon>Acidobacteriaceae</taxon>
        <taxon>Edaphobacter</taxon>
    </lineage>
</organism>
<dbReference type="RefSeq" id="WP_130418398.1">
    <property type="nucleotide sequence ID" value="NZ_SHKW01000001.1"/>
</dbReference>
<dbReference type="OrthoDB" id="120917at2"/>
<name>A0A4Q7YS18_9BACT</name>
<sequence>MAKYQILFDTVRAEQKFNVDIDEQETLDATLDEILFELRERGDYLKGEGQPQVVWNGMSLDFSVPLPQQGVRGNDILRVSTIVLNG</sequence>
<evidence type="ECO:0000313" key="1">
    <source>
        <dbReference type="EMBL" id="RZU40318.1"/>
    </source>
</evidence>
<dbReference type="Proteomes" id="UP000292958">
    <property type="component" value="Unassembled WGS sequence"/>
</dbReference>
<evidence type="ECO:0000313" key="2">
    <source>
        <dbReference type="Proteomes" id="UP000292958"/>
    </source>
</evidence>
<reference evidence="1 2" key="1">
    <citation type="submission" date="2019-02" db="EMBL/GenBank/DDBJ databases">
        <title>Genomic Encyclopedia of Archaeal and Bacterial Type Strains, Phase II (KMG-II): from individual species to whole genera.</title>
        <authorList>
            <person name="Goeker M."/>
        </authorList>
    </citation>
    <scope>NUCLEOTIDE SEQUENCE [LARGE SCALE GENOMIC DNA]</scope>
    <source>
        <strain evidence="1 2">DSM 18101</strain>
    </source>
</reference>
<protein>
    <submittedName>
        <fullName evidence="1">Uncharacterized protein</fullName>
    </submittedName>
</protein>